<dbReference type="OrthoDB" id="9780884at2"/>
<keyword evidence="1" id="KW-1133">Transmembrane helix</keyword>
<feature type="transmembrane region" description="Helical" evidence="1">
    <location>
        <begin position="24"/>
        <end position="43"/>
    </location>
</feature>
<protein>
    <submittedName>
        <fullName evidence="3">Phosphohydrolase</fullName>
    </submittedName>
</protein>
<evidence type="ECO:0000313" key="4">
    <source>
        <dbReference type="Proteomes" id="UP000460290"/>
    </source>
</evidence>
<keyword evidence="1" id="KW-0472">Membrane</keyword>
<comment type="caution">
    <text evidence="3">The sequence shown here is derived from an EMBL/GenBank/DDBJ whole genome shotgun (WGS) entry which is preliminary data.</text>
</comment>
<accession>A0A844Z700</accession>
<sequence length="296" mass="31323">MGAKGQCKKGSSVEISTLRLRKRFWIGIILLALIIAIGVKAHSDTMATPVVQRTSVSLASYPADAEPVTIALISDVHVAGPDMPPSRFAEIVEQINALSPDYVMIAGDLVSEKRSATHIYTAEEVTAPLEGLSGDVFKIAVPGNHDHWFGVDGIRAGLVKAGFTVLENEAAQFGPLAVGGIDDDYTNRADLPNTLAAMGPLSGGGIILSHSPDPFPTLPENFGLMLAGHTHCGQIRYPWGGAPATMSDYGERYACGRVDENGNSVIVGAGLGTSLLPVRLFSKPEIWLITIRSPDP</sequence>
<dbReference type="Proteomes" id="UP000460290">
    <property type="component" value="Unassembled WGS sequence"/>
</dbReference>
<keyword evidence="4" id="KW-1185">Reference proteome</keyword>
<gene>
    <name evidence="3" type="ORF">GRI35_07895</name>
</gene>
<organism evidence="3 4">
    <name type="scientific">Pontixanthobacter aestiaquae</name>
    <dbReference type="NCBI Taxonomy" id="1509367"/>
    <lineage>
        <taxon>Bacteria</taxon>
        <taxon>Pseudomonadati</taxon>
        <taxon>Pseudomonadota</taxon>
        <taxon>Alphaproteobacteria</taxon>
        <taxon>Sphingomonadales</taxon>
        <taxon>Erythrobacteraceae</taxon>
        <taxon>Pontixanthobacter</taxon>
    </lineage>
</organism>
<keyword evidence="1" id="KW-0812">Transmembrane</keyword>
<evidence type="ECO:0000259" key="2">
    <source>
        <dbReference type="Pfam" id="PF00149"/>
    </source>
</evidence>
<proteinExistence type="predicted"/>
<evidence type="ECO:0000256" key="1">
    <source>
        <dbReference type="SAM" id="Phobius"/>
    </source>
</evidence>
<dbReference type="Gene3D" id="3.60.21.10">
    <property type="match status" value="1"/>
</dbReference>
<dbReference type="PANTHER" id="PTHR31302:SF0">
    <property type="entry name" value="TRANSMEMBRANE PROTEIN WITH METALLOPHOSPHOESTERASE DOMAIN"/>
    <property type="match status" value="1"/>
</dbReference>
<dbReference type="InterPro" id="IPR029052">
    <property type="entry name" value="Metallo-depent_PP-like"/>
</dbReference>
<keyword evidence="3" id="KW-0378">Hydrolase</keyword>
<reference evidence="3 4" key="1">
    <citation type="submission" date="2019-12" db="EMBL/GenBank/DDBJ databases">
        <title>Genomic-based taxomic classification of the family Erythrobacteraceae.</title>
        <authorList>
            <person name="Xu L."/>
        </authorList>
    </citation>
    <scope>NUCLEOTIDE SEQUENCE [LARGE SCALE GENOMIC DNA]</scope>
    <source>
        <strain evidence="3 4">KCTC 42006</strain>
    </source>
</reference>
<dbReference type="Pfam" id="PF00149">
    <property type="entry name" value="Metallophos"/>
    <property type="match status" value="1"/>
</dbReference>
<feature type="domain" description="Calcineurin-like phosphoesterase" evidence="2">
    <location>
        <begin position="69"/>
        <end position="181"/>
    </location>
</feature>
<dbReference type="GO" id="GO:0016787">
    <property type="term" value="F:hydrolase activity"/>
    <property type="evidence" value="ECO:0007669"/>
    <property type="project" value="UniProtKB-KW"/>
</dbReference>
<dbReference type="InterPro" id="IPR051158">
    <property type="entry name" value="Metallophosphoesterase_sf"/>
</dbReference>
<name>A0A844Z700_9SPHN</name>
<dbReference type="PANTHER" id="PTHR31302">
    <property type="entry name" value="TRANSMEMBRANE PROTEIN WITH METALLOPHOSPHOESTERASE DOMAIN-RELATED"/>
    <property type="match status" value="1"/>
</dbReference>
<evidence type="ECO:0000313" key="3">
    <source>
        <dbReference type="EMBL" id="MXO83284.1"/>
    </source>
</evidence>
<dbReference type="SUPFAM" id="SSF56300">
    <property type="entry name" value="Metallo-dependent phosphatases"/>
    <property type="match status" value="1"/>
</dbReference>
<dbReference type="AlphaFoldDB" id="A0A844Z700"/>
<dbReference type="InterPro" id="IPR004843">
    <property type="entry name" value="Calcineurin-like_PHP"/>
</dbReference>
<dbReference type="EMBL" id="WTYZ01000001">
    <property type="protein sequence ID" value="MXO83284.1"/>
    <property type="molecule type" value="Genomic_DNA"/>
</dbReference>